<feature type="transmembrane region" description="Helical" evidence="1">
    <location>
        <begin position="52"/>
        <end position="69"/>
    </location>
</feature>
<feature type="transmembrane region" description="Helical" evidence="1">
    <location>
        <begin position="238"/>
        <end position="257"/>
    </location>
</feature>
<organism evidence="2 3">
    <name type="scientific">Andreprevotia lacus DSM 23236</name>
    <dbReference type="NCBI Taxonomy" id="1121001"/>
    <lineage>
        <taxon>Bacteria</taxon>
        <taxon>Pseudomonadati</taxon>
        <taxon>Pseudomonadota</taxon>
        <taxon>Betaproteobacteria</taxon>
        <taxon>Neisseriales</taxon>
        <taxon>Chitinibacteraceae</taxon>
        <taxon>Andreprevotia</taxon>
    </lineage>
</organism>
<accession>A0A1W1Y1Z2</accession>
<dbReference type="EMBL" id="FWXD01000045">
    <property type="protein sequence ID" value="SMC29811.1"/>
    <property type="molecule type" value="Genomic_DNA"/>
</dbReference>
<feature type="transmembrane region" description="Helical" evidence="1">
    <location>
        <begin position="28"/>
        <end position="46"/>
    </location>
</feature>
<keyword evidence="1" id="KW-1133">Transmembrane helix</keyword>
<protein>
    <submittedName>
        <fullName evidence="2">Uncharacterized protein</fullName>
    </submittedName>
</protein>
<feature type="transmembrane region" description="Helical" evidence="1">
    <location>
        <begin position="430"/>
        <end position="449"/>
    </location>
</feature>
<feature type="transmembrane region" description="Helical" evidence="1">
    <location>
        <begin position="186"/>
        <end position="208"/>
    </location>
</feature>
<evidence type="ECO:0000313" key="3">
    <source>
        <dbReference type="Proteomes" id="UP000192761"/>
    </source>
</evidence>
<feature type="transmembrane region" description="Helical" evidence="1">
    <location>
        <begin position="309"/>
        <end position="329"/>
    </location>
</feature>
<keyword evidence="3" id="KW-1185">Reference proteome</keyword>
<feature type="transmembrane region" description="Helical" evidence="1">
    <location>
        <begin position="135"/>
        <end position="154"/>
    </location>
</feature>
<feature type="transmembrane region" description="Helical" evidence="1">
    <location>
        <begin position="349"/>
        <end position="369"/>
    </location>
</feature>
<evidence type="ECO:0000313" key="2">
    <source>
        <dbReference type="EMBL" id="SMC29811.1"/>
    </source>
</evidence>
<feature type="transmembrane region" description="Helical" evidence="1">
    <location>
        <begin position="277"/>
        <end position="297"/>
    </location>
</feature>
<dbReference type="STRING" id="1121001.SAMN02745857_04152"/>
<keyword evidence="1" id="KW-0812">Transmembrane</keyword>
<feature type="transmembrane region" description="Helical" evidence="1">
    <location>
        <begin position="376"/>
        <end position="392"/>
    </location>
</feature>
<name>A0A1W1Y1Z2_9NEIS</name>
<gene>
    <name evidence="2" type="ORF">SAMN02745857_04152</name>
</gene>
<sequence>MPHHPMDAYAPQGPGHAIQPSKLDRLDVACLLYVLVPSLIFIVGWLELRYAMILLVTMLAGLFFARESLGFAAPSALSKRVVLCCGLIAICWSLLGGAGHFFYANAFDWRIRDAVLRDLVVADWPVFYRGDSGATLLRAPLGYFLVAAGLGKLTSLRLADFWLFVWTWLGVWLTLMQVAACMKKPVAALIAVLVFMLFSGLDIAGLLLTSSAKLGDLFSVQHLEWWGQYFQYSSNATLLFWVPNHALPGWLLGLLLYRHFDKPVLLPWLGLMFFSSALWSPLVSIGLVGLQLAYMARQVSERWWRDGRIWFAWLAWVPGFLVLGTYLTYRSSSIASGWGWRMIPDPLRFWENYLLFVVLEFGLFAIALYRLRPRRLLLVLVAILLMLPLYSFGPNSDLAMRGSIPALAMLAMLSSAELIRFGRGWRWPRISWIAPLLLFLLIGAVTPLHEMARSLLTPRWRPDLVTNVFDASHGDASNYLAPVTDVKQVPFLKKR</sequence>
<proteinExistence type="predicted"/>
<feature type="transmembrane region" description="Helical" evidence="1">
    <location>
        <begin position="161"/>
        <end position="180"/>
    </location>
</feature>
<dbReference type="Proteomes" id="UP000192761">
    <property type="component" value="Unassembled WGS sequence"/>
</dbReference>
<keyword evidence="1" id="KW-0472">Membrane</keyword>
<reference evidence="2 3" key="1">
    <citation type="submission" date="2017-04" db="EMBL/GenBank/DDBJ databases">
        <authorList>
            <person name="Afonso C.L."/>
            <person name="Miller P.J."/>
            <person name="Scott M.A."/>
            <person name="Spackman E."/>
            <person name="Goraichik I."/>
            <person name="Dimitrov K.M."/>
            <person name="Suarez D.L."/>
            <person name="Swayne D.E."/>
        </authorList>
    </citation>
    <scope>NUCLEOTIDE SEQUENCE [LARGE SCALE GENOMIC DNA]</scope>
    <source>
        <strain evidence="2 3">DSM 23236</strain>
    </source>
</reference>
<dbReference type="AlphaFoldDB" id="A0A1W1Y1Z2"/>
<evidence type="ECO:0000256" key="1">
    <source>
        <dbReference type="SAM" id="Phobius"/>
    </source>
</evidence>
<feature type="transmembrane region" description="Helical" evidence="1">
    <location>
        <begin position="81"/>
        <end position="103"/>
    </location>
</feature>